<organism evidence="2 3">
    <name type="scientific">Rhypophila decipiens</name>
    <dbReference type="NCBI Taxonomy" id="261697"/>
    <lineage>
        <taxon>Eukaryota</taxon>
        <taxon>Fungi</taxon>
        <taxon>Dikarya</taxon>
        <taxon>Ascomycota</taxon>
        <taxon>Pezizomycotina</taxon>
        <taxon>Sordariomycetes</taxon>
        <taxon>Sordariomycetidae</taxon>
        <taxon>Sordariales</taxon>
        <taxon>Naviculisporaceae</taxon>
        <taxon>Rhypophila</taxon>
    </lineage>
</organism>
<name>A0AAN6Y6W5_9PEZI</name>
<reference evidence="2" key="2">
    <citation type="submission" date="2023-05" db="EMBL/GenBank/DDBJ databases">
        <authorList>
            <consortium name="Lawrence Berkeley National Laboratory"/>
            <person name="Steindorff A."/>
            <person name="Hensen N."/>
            <person name="Bonometti L."/>
            <person name="Westerberg I."/>
            <person name="Brannstrom I.O."/>
            <person name="Guillou S."/>
            <person name="Cros-Aarteil S."/>
            <person name="Calhoun S."/>
            <person name="Haridas S."/>
            <person name="Kuo A."/>
            <person name="Mondo S."/>
            <person name="Pangilinan J."/>
            <person name="Riley R."/>
            <person name="Labutti K."/>
            <person name="Andreopoulos B."/>
            <person name="Lipzen A."/>
            <person name="Chen C."/>
            <person name="Yanf M."/>
            <person name="Daum C."/>
            <person name="Ng V."/>
            <person name="Clum A."/>
            <person name="Ohm R."/>
            <person name="Martin F."/>
            <person name="Silar P."/>
            <person name="Natvig D."/>
            <person name="Lalanne C."/>
            <person name="Gautier V."/>
            <person name="Ament-Velasquez S.L."/>
            <person name="Kruys A."/>
            <person name="Hutchinson M.I."/>
            <person name="Powell A.J."/>
            <person name="Barry K."/>
            <person name="Miller A.N."/>
            <person name="Grigoriev I.V."/>
            <person name="Debuchy R."/>
            <person name="Gladieux P."/>
            <person name="Thoren M.H."/>
            <person name="Johannesson H."/>
        </authorList>
    </citation>
    <scope>NUCLEOTIDE SEQUENCE</scope>
    <source>
        <strain evidence="2">PSN293</strain>
    </source>
</reference>
<protein>
    <submittedName>
        <fullName evidence="2">Uncharacterized protein</fullName>
    </submittedName>
</protein>
<dbReference type="EMBL" id="MU858127">
    <property type="protein sequence ID" value="KAK4212461.1"/>
    <property type="molecule type" value="Genomic_DNA"/>
</dbReference>
<gene>
    <name evidence="2" type="ORF">QBC37DRAFT_193469</name>
</gene>
<evidence type="ECO:0000256" key="1">
    <source>
        <dbReference type="SAM" id="MobiDB-lite"/>
    </source>
</evidence>
<keyword evidence="3" id="KW-1185">Reference proteome</keyword>
<proteinExistence type="predicted"/>
<dbReference type="Proteomes" id="UP001301769">
    <property type="component" value="Unassembled WGS sequence"/>
</dbReference>
<accession>A0AAN6Y6W5</accession>
<feature type="compositionally biased region" description="Polar residues" evidence="1">
    <location>
        <begin position="76"/>
        <end position="86"/>
    </location>
</feature>
<reference evidence="2" key="1">
    <citation type="journal article" date="2023" name="Mol. Phylogenet. Evol.">
        <title>Genome-scale phylogeny and comparative genomics of the fungal order Sordariales.</title>
        <authorList>
            <person name="Hensen N."/>
            <person name="Bonometti L."/>
            <person name="Westerberg I."/>
            <person name="Brannstrom I.O."/>
            <person name="Guillou S."/>
            <person name="Cros-Aarteil S."/>
            <person name="Calhoun S."/>
            <person name="Haridas S."/>
            <person name="Kuo A."/>
            <person name="Mondo S."/>
            <person name="Pangilinan J."/>
            <person name="Riley R."/>
            <person name="LaButti K."/>
            <person name="Andreopoulos B."/>
            <person name="Lipzen A."/>
            <person name="Chen C."/>
            <person name="Yan M."/>
            <person name="Daum C."/>
            <person name="Ng V."/>
            <person name="Clum A."/>
            <person name="Steindorff A."/>
            <person name="Ohm R.A."/>
            <person name="Martin F."/>
            <person name="Silar P."/>
            <person name="Natvig D.O."/>
            <person name="Lalanne C."/>
            <person name="Gautier V."/>
            <person name="Ament-Velasquez S.L."/>
            <person name="Kruys A."/>
            <person name="Hutchinson M.I."/>
            <person name="Powell A.J."/>
            <person name="Barry K."/>
            <person name="Miller A.N."/>
            <person name="Grigoriev I.V."/>
            <person name="Debuchy R."/>
            <person name="Gladieux P."/>
            <person name="Hiltunen Thoren M."/>
            <person name="Johannesson H."/>
        </authorList>
    </citation>
    <scope>NUCLEOTIDE SEQUENCE</scope>
    <source>
        <strain evidence="2">PSN293</strain>
    </source>
</reference>
<dbReference type="AlphaFoldDB" id="A0AAN6Y6W5"/>
<feature type="region of interest" description="Disordered" evidence="1">
    <location>
        <begin position="1"/>
        <end position="86"/>
    </location>
</feature>
<evidence type="ECO:0000313" key="2">
    <source>
        <dbReference type="EMBL" id="KAK4212461.1"/>
    </source>
</evidence>
<comment type="caution">
    <text evidence="2">The sequence shown here is derived from an EMBL/GenBank/DDBJ whole genome shotgun (WGS) entry which is preliminary data.</text>
</comment>
<evidence type="ECO:0000313" key="3">
    <source>
        <dbReference type="Proteomes" id="UP001301769"/>
    </source>
</evidence>
<sequence>MSSTPLRRKNSTDPRPGSEAFPRFTMERGNSTMPPRRPSQQQQQQRRSRATSGPERSRPTHSRAPSMSAAAHHAKNTTPNLNDSATKMQVNQTYSIAMMASPVNPLPFFLPIPLGVAMLLTPQGSTRPNGPRKPSA</sequence>